<evidence type="ECO:0000313" key="10">
    <source>
        <dbReference type="Proteomes" id="UP001139238"/>
    </source>
</evidence>
<comment type="caution">
    <text evidence="9">The sequence shown here is derived from an EMBL/GenBank/DDBJ whole genome shotgun (WGS) entry which is preliminary data.</text>
</comment>
<evidence type="ECO:0000256" key="2">
    <source>
        <dbReference type="ARBA" id="ARBA00012479"/>
    </source>
</evidence>
<organism evidence="9 10">
    <name type="scientific">Moraxella tetraodonis</name>
    <dbReference type="NCBI Taxonomy" id="2767221"/>
    <lineage>
        <taxon>Bacteria</taxon>
        <taxon>Pseudomonadati</taxon>
        <taxon>Pseudomonadota</taxon>
        <taxon>Gammaproteobacteria</taxon>
        <taxon>Moraxellales</taxon>
        <taxon>Moraxellaceae</taxon>
        <taxon>Moraxella</taxon>
    </lineage>
</organism>
<evidence type="ECO:0000313" key="9">
    <source>
        <dbReference type="EMBL" id="MCG8148510.1"/>
    </source>
</evidence>
<reference evidence="9" key="1">
    <citation type="submission" date="2021-08" db="EMBL/GenBank/DDBJ databases">
        <title>Complete genome sequence of Moraxella sp strain PS-22.</title>
        <authorList>
            <person name="Das S.K."/>
        </authorList>
    </citation>
    <scope>NUCLEOTIDE SEQUENCE</scope>
    <source>
        <strain evidence="9">PS-22</strain>
    </source>
</reference>
<evidence type="ECO:0000256" key="8">
    <source>
        <dbReference type="RuleBase" id="RU363068"/>
    </source>
</evidence>
<keyword evidence="10" id="KW-1185">Reference proteome</keyword>
<gene>
    <name evidence="9" type="primary">fghA</name>
    <name evidence="9" type="ORF">H9W84_10290</name>
</gene>
<dbReference type="NCBIfam" id="TIGR02821">
    <property type="entry name" value="fghA_ester_D"/>
    <property type="match status" value="1"/>
</dbReference>
<name>A0A9X1USX8_9GAMM</name>
<dbReference type="GO" id="GO:0052689">
    <property type="term" value="F:carboxylic ester hydrolase activity"/>
    <property type="evidence" value="ECO:0007669"/>
    <property type="project" value="UniProtKB-KW"/>
</dbReference>
<dbReference type="EMBL" id="JACSYB010000001">
    <property type="protein sequence ID" value="MCG8148510.1"/>
    <property type="molecule type" value="Genomic_DNA"/>
</dbReference>
<dbReference type="PANTHER" id="PTHR10061">
    <property type="entry name" value="S-FORMYLGLUTATHIONE HYDROLASE"/>
    <property type="match status" value="1"/>
</dbReference>
<comment type="function">
    <text evidence="8">Serine hydrolase involved in the detoxification of formaldehyde.</text>
</comment>
<keyword evidence="3 8" id="KW-0719">Serine esterase</keyword>
<accession>A0A9X1USX8</accession>
<evidence type="ECO:0000256" key="3">
    <source>
        <dbReference type="ARBA" id="ARBA00022487"/>
    </source>
</evidence>
<dbReference type="EC" id="3.1.2.12" evidence="2 6"/>
<dbReference type="Proteomes" id="UP001139238">
    <property type="component" value="Unassembled WGS sequence"/>
</dbReference>
<dbReference type="AlphaFoldDB" id="A0A9X1USX8"/>
<dbReference type="PANTHER" id="PTHR10061:SF0">
    <property type="entry name" value="S-FORMYLGLUTATHIONE HYDROLASE"/>
    <property type="match status" value="1"/>
</dbReference>
<feature type="active site" description="Charge relay system" evidence="7">
    <location>
        <position position="239"/>
    </location>
</feature>
<evidence type="ECO:0000256" key="6">
    <source>
        <dbReference type="NCBIfam" id="TIGR02821"/>
    </source>
</evidence>
<dbReference type="FunFam" id="3.40.50.1820:FF:000002">
    <property type="entry name" value="S-formylglutathione hydrolase"/>
    <property type="match status" value="1"/>
</dbReference>
<dbReference type="GO" id="GO:0005829">
    <property type="term" value="C:cytosol"/>
    <property type="evidence" value="ECO:0007669"/>
    <property type="project" value="TreeGrafter"/>
</dbReference>
<comment type="catalytic activity">
    <reaction evidence="5 8">
        <text>S-formylglutathione + H2O = formate + glutathione + H(+)</text>
        <dbReference type="Rhea" id="RHEA:14961"/>
        <dbReference type="ChEBI" id="CHEBI:15377"/>
        <dbReference type="ChEBI" id="CHEBI:15378"/>
        <dbReference type="ChEBI" id="CHEBI:15740"/>
        <dbReference type="ChEBI" id="CHEBI:57688"/>
        <dbReference type="ChEBI" id="CHEBI:57925"/>
        <dbReference type="EC" id="3.1.2.12"/>
    </reaction>
</comment>
<protein>
    <recommendedName>
        <fullName evidence="2 6">S-formylglutathione hydrolase</fullName>
        <ecNumber evidence="2 6">3.1.2.12</ecNumber>
    </recommendedName>
</protein>
<comment type="similarity">
    <text evidence="1 8">Belongs to the esterase D family.</text>
</comment>
<dbReference type="InterPro" id="IPR014186">
    <property type="entry name" value="S-formylglutathione_hydrol"/>
</dbReference>
<dbReference type="InterPro" id="IPR000801">
    <property type="entry name" value="Esterase-like"/>
</dbReference>
<feature type="active site" description="Charge relay system" evidence="7">
    <location>
        <position position="272"/>
    </location>
</feature>
<evidence type="ECO:0000256" key="7">
    <source>
        <dbReference type="PIRSR" id="PIRSR614186-1"/>
    </source>
</evidence>
<evidence type="ECO:0000256" key="5">
    <source>
        <dbReference type="ARBA" id="ARBA00047590"/>
    </source>
</evidence>
<keyword evidence="4 8" id="KW-0378">Hydrolase</keyword>
<evidence type="ECO:0000256" key="1">
    <source>
        <dbReference type="ARBA" id="ARBA00005622"/>
    </source>
</evidence>
<sequence>MKKVESHKLHGGELQVWQHTSATTHTEMKFAIYLPPKAIVNEATKTTETTAQKFAVLYWLSGLTCTEQNFIQKSGFAGYASRHNVIVVAPDTSPRGVDISGNDVPDDSAYDLGQGAGFYVNATQAPWATHFQMYDYIVDELPNLIEQHFPASDQRSIFGHSMGGHGALMIALRNPQRYASVSAFSPIVAPSQVPWGQKAFSAYLGDDQSTWANYDSLAWMKQSAHGKKLPLLIDQGSGDEFLAEQLKPELFAQAAKDANYPMTLRMQDGYDHSYYFISSFIADHFAHHAAALQA</sequence>
<proteinExistence type="inferred from homology"/>
<dbReference type="InterPro" id="IPR029058">
    <property type="entry name" value="AB_hydrolase_fold"/>
</dbReference>
<dbReference type="Gene3D" id="3.40.50.1820">
    <property type="entry name" value="alpha/beta hydrolase"/>
    <property type="match status" value="1"/>
</dbReference>
<evidence type="ECO:0000256" key="4">
    <source>
        <dbReference type="ARBA" id="ARBA00022801"/>
    </source>
</evidence>
<dbReference type="Pfam" id="PF00756">
    <property type="entry name" value="Esterase"/>
    <property type="match status" value="1"/>
</dbReference>
<dbReference type="RefSeq" id="WP_239743452.1">
    <property type="nucleotide sequence ID" value="NZ_JACSYB010000001.1"/>
</dbReference>
<dbReference type="SUPFAM" id="SSF53474">
    <property type="entry name" value="alpha/beta-Hydrolases"/>
    <property type="match status" value="1"/>
</dbReference>
<dbReference type="GO" id="GO:0046294">
    <property type="term" value="P:formaldehyde catabolic process"/>
    <property type="evidence" value="ECO:0007669"/>
    <property type="project" value="InterPro"/>
</dbReference>
<feature type="active site" description="Charge relay system" evidence="7">
    <location>
        <position position="161"/>
    </location>
</feature>
<dbReference type="GO" id="GO:0018738">
    <property type="term" value="F:S-formylglutathione hydrolase activity"/>
    <property type="evidence" value="ECO:0007669"/>
    <property type="project" value="UniProtKB-UniRule"/>
</dbReference>